<dbReference type="InterPro" id="IPR036389">
    <property type="entry name" value="RNase_III_sf"/>
</dbReference>
<dbReference type="PROSITE" id="PS00517">
    <property type="entry name" value="RNASE_3_1"/>
    <property type="match status" value="1"/>
</dbReference>
<evidence type="ECO:0000256" key="7">
    <source>
        <dbReference type="SAM" id="MobiDB-lite"/>
    </source>
</evidence>
<dbReference type="PROSITE" id="PS51327">
    <property type="entry name" value="DICER_DSRBF"/>
    <property type="match status" value="1"/>
</dbReference>
<accession>A0A177UNT7</accession>
<dbReference type="Pfam" id="PF00636">
    <property type="entry name" value="Ribonuclease_3"/>
    <property type="match status" value="2"/>
</dbReference>
<evidence type="ECO:0000256" key="2">
    <source>
        <dbReference type="ARBA" id="ARBA00022741"/>
    </source>
</evidence>
<dbReference type="Gene3D" id="1.10.1520.10">
    <property type="entry name" value="Ribonuclease III domain"/>
    <property type="match status" value="2"/>
</dbReference>
<evidence type="ECO:0000256" key="1">
    <source>
        <dbReference type="ARBA" id="ARBA00022737"/>
    </source>
</evidence>
<reference evidence="13" key="2">
    <citation type="journal article" date="2019" name="IMA Fungus">
        <title>Genome sequencing and comparison of five Tilletia species to identify candidate genes for the detection of regulated species infecting wheat.</title>
        <authorList>
            <person name="Nguyen H.D.T."/>
            <person name="Sultana T."/>
            <person name="Kesanakurti P."/>
            <person name="Hambleton S."/>
        </authorList>
    </citation>
    <scope>NUCLEOTIDE SEQUENCE</scope>
    <source>
        <strain evidence="13">DAOMC 238032</strain>
    </source>
</reference>
<feature type="domain" description="Dicer dsRNA-binding fold" evidence="11">
    <location>
        <begin position="727"/>
        <end position="819"/>
    </location>
</feature>
<evidence type="ECO:0000259" key="10">
    <source>
        <dbReference type="PROSITE" id="PS51194"/>
    </source>
</evidence>
<organism evidence="13 14">
    <name type="scientific">Tilletia caries</name>
    <name type="common">wheat bunt fungus</name>
    <dbReference type="NCBI Taxonomy" id="13290"/>
    <lineage>
        <taxon>Eukaryota</taxon>
        <taxon>Fungi</taxon>
        <taxon>Dikarya</taxon>
        <taxon>Basidiomycota</taxon>
        <taxon>Ustilaginomycotina</taxon>
        <taxon>Exobasidiomycetes</taxon>
        <taxon>Tilletiales</taxon>
        <taxon>Tilletiaceae</taxon>
        <taxon>Tilletia</taxon>
    </lineage>
</organism>
<evidence type="ECO:0000256" key="3">
    <source>
        <dbReference type="ARBA" id="ARBA00022801"/>
    </source>
</evidence>
<feature type="region of interest" description="Disordered" evidence="7">
    <location>
        <begin position="1"/>
        <end position="132"/>
    </location>
</feature>
<dbReference type="SMART" id="SM00487">
    <property type="entry name" value="DEXDc"/>
    <property type="match status" value="1"/>
</dbReference>
<dbReference type="SUPFAM" id="SSF69065">
    <property type="entry name" value="RNase III domain-like"/>
    <property type="match status" value="2"/>
</dbReference>
<evidence type="ECO:0000259" key="8">
    <source>
        <dbReference type="PROSITE" id="PS50142"/>
    </source>
</evidence>
<sequence length="1624" mass="183551">MGLLKRIFWSAPSGSDQAEAGPSSERIQQDNSNTAREPDDEPMLMDTAPAKSSPAAPVRGESRTSHAMATHSSSQPQLSQGGTPRSGPAESQVQRREEPAPRAPVAQSDPRPSSSSSHTIPENLWAPSLDPRARPRLKGAKVMFVEDDQDLLKPDARKEPTKIRKLKPRKYQLALYEQAKSHNIIACLDTGAGKTLVAVMLLQYFNEVELVRTSSQSVSEARTAAFPQVETPLRRIGLFLVTRVPLVDQQAKVIVNNSNLEVTRFSGSDAHQSGTRNAWDTVRRRSDVAVATAQVVLTALMHGFLRMEDIYCIVFDEAHHAFGDEPYAGIMKFYEQYVKKPVPDQPLPRIFGMTASPLKKLGGDEARTSERLESIMKAHILTAPVIHRAELALAVNKPIECIVEYEPPTFFEDSILTKSIREKSHAAKDLLPVLERIEFHTKEHGPLFADIIWATSVNELKKQTATQSALTMINTEWLLEKQSATENRRGQLTSNSRNARLIDDEVRRTFELPDTLTLTNEHVTPKILKLMKILMCFCATEESREGLRGIIFVERRDTAYALHELVRRQENLRWLKTGYVIGHGDGGEAIGLKQGHTSQEAVLSRFRSGEFNLLIATSVIEEGIDVSPCNLIIRFDLFTNHVGFIQSKGRARHKQSKFIMMAERGSEQHYRLIKEVADTDRALRGWLTDLPDDRIHDVRFMAEKDDPDGDLVLEVEETGARLYVQQAVMLLATVHASLVTVDSACHAAQYKSEQLPNCEGFRCTITLPENWKIPDIVSDVRASKKAAKRLAAFRACEALHKAGKLNAFLRPSASIAKSRKRGMLPLAPTRLQEGVQVQVQQLQSYRGLKLGFDEESNTWKVHATLVRLDKIPQNALNGPCRMMIVLTVDPVSATSEFRLRFTTTDHTFAGLPASSPLTLDSERMEAFRRYTMRLLRWVGRQPQWYCDDMPYILVPATMNAGNARVFDFEKHVDMEEVTRLGQWFTKKVLESGMDVSLGQFYDRILLEKDYEIGAVAYAVTGVTRYKEEYGELERQRSKRRTESGRSKATWKSGIPNVPDEALGMNWFTVSRIERMQNWATGHLEDSTGPKFYHATALPPTNVWVHAISASVYRSGLVMPVILDRIHQALCAQRCNEEIFQGMVGTSHLIEALTVPTAAYSFNYERLEFIGDTFLKLLATAYVFAENIESQEGLLHNARREIIMNRTLLKHCMEHKLDDFMLLQSFSSRAWVPPNFVNPSGGRATTHTISGPRGEGYLPTSFHTRAPVQQKTLADLAESAMGAGLMTDGLSGALHVSRCLDITPRPVHSLKETAELYREKTAEEIRRHKLDNAFDPGALAELEGFLGYKFRLPHIALQAISHHSINLVGMTFSYERLEFLGDAVLDFLAVKDIYNRHTDFDQGELTEYKDKLCMNRTLGALAEAIGMHRFLNSAPGALQFTIRDANEALRLRRLEEQRKPKDARGIYWAEVKIPKSVADIVESLIGAVALDSSYDMDVLQGMYDRMFKPFYNEFCRPSTEIDDAIREFEKFMYDEGCNKWRYVHDSTYQDDQKVYVTEIHAHNVVWIRSRYCKTRRRSQIEACRNLRDTLHSPSTLDAFRDKCQCTPSGARRETWGATKRKERGH</sequence>
<evidence type="ECO:0000256" key="5">
    <source>
        <dbReference type="ARBA" id="ARBA00022840"/>
    </source>
</evidence>
<reference evidence="13" key="1">
    <citation type="submission" date="2016-04" db="EMBL/GenBank/DDBJ databases">
        <authorList>
            <person name="Nguyen H.D."/>
            <person name="Kesanakurti P."/>
            <person name="Cullis J."/>
            <person name="Levesque C.A."/>
            <person name="Hambleton S."/>
        </authorList>
    </citation>
    <scope>NUCLEOTIDE SEQUENCE</scope>
    <source>
        <strain evidence="13">DAOMC 238032</strain>
    </source>
</reference>
<dbReference type="Gene3D" id="3.30.160.380">
    <property type="entry name" value="Dicer dimerisation domain"/>
    <property type="match status" value="1"/>
</dbReference>
<gene>
    <name evidence="13" type="ORF">A4X03_0g907</name>
    <name evidence="12" type="ORF">JKIAZH3_G4516</name>
</gene>
<comment type="similarity">
    <text evidence="6">Belongs to the helicase family. Dicer subfamily.</text>
</comment>
<evidence type="ECO:0000313" key="12">
    <source>
        <dbReference type="EMBL" id="CAD6952232.1"/>
    </source>
</evidence>
<dbReference type="InterPro" id="IPR011545">
    <property type="entry name" value="DEAD/DEAH_box_helicase_dom"/>
</dbReference>
<feature type="compositionally biased region" description="Polar residues" evidence="7">
    <location>
        <begin position="65"/>
        <end position="83"/>
    </location>
</feature>
<keyword evidence="15" id="KW-1185">Reference proteome</keyword>
<dbReference type="GO" id="GO:0005524">
    <property type="term" value="F:ATP binding"/>
    <property type="evidence" value="ECO:0007669"/>
    <property type="project" value="UniProtKB-KW"/>
</dbReference>
<dbReference type="PANTHER" id="PTHR14950:SF37">
    <property type="entry name" value="ENDORIBONUCLEASE DICER"/>
    <property type="match status" value="1"/>
</dbReference>
<dbReference type="GO" id="GO:0003723">
    <property type="term" value="F:RNA binding"/>
    <property type="evidence" value="ECO:0007669"/>
    <property type="project" value="UniProtKB-UniRule"/>
</dbReference>
<dbReference type="EMBL" id="LWDD02000064">
    <property type="protein sequence ID" value="KAE8264485.1"/>
    <property type="molecule type" value="Genomic_DNA"/>
</dbReference>
<feature type="domain" description="Helicase ATP-binding" evidence="9">
    <location>
        <begin position="175"/>
        <end position="375"/>
    </location>
</feature>
<evidence type="ECO:0000259" key="9">
    <source>
        <dbReference type="PROSITE" id="PS51192"/>
    </source>
</evidence>
<dbReference type="Pfam" id="PF00271">
    <property type="entry name" value="Helicase_C"/>
    <property type="match status" value="1"/>
</dbReference>
<keyword evidence="1" id="KW-0677">Repeat</keyword>
<dbReference type="PROSITE" id="PS51194">
    <property type="entry name" value="HELICASE_CTER"/>
    <property type="match status" value="1"/>
</dbReference>
<dbReference type="GO" id="GO:0006396">
    <property type="term" value="P:RNA processing"/>
    <property type="evidence" value="ECO:0007669"/>
    <property type="project" value="InterPro"/>
</dbReference>
<dbReference type="Proteomes" id="UP000836402">
    <property type="component" value="Unassembled WGS sequence"/>
</dbReference>
<dbReference type="InterPro" id="IPR005034">
    <property type="entry name" value="Dicer_dimerisation"/>
</dbReference>
<comment type="caution">
    <text evidence="13">The sequence shown here is derived from an EMBL/GenBank/DDBJ whole genome shotgun (WGS) entry which is preliminary data.</text>
</comment>
<evidence type="ECO:0000256" key="4">
    <source>
        <dbReference type="ARBA" id="ARBA00022806"/>
    </source>
</evidence>
<keyword evidence="6" id="KW-0694">RNA-binding</keyword>
<keyword evidence="3" id="KW-0378">Hydrolase</keyword>
<dbReference type="InterPro" id="IPR000999">
    <property type="entry name" value="RNase_III_dom"/>
</dbReference>
<dbReference type="Pfam" id="PF03368">
    <property type="entry name" value="Dicer_dimer"/>
    <property type="match status" value="1"/>
</dbReference>
<dbReference type="CDD" id="cd00593">
    <property type="entry name" value="RIBOc"/>
    <property type="match status" value="2"/>
</dbReference>
<feature type="domain" description="RNase III" evidence="8">
    <location>
        <begin position="1338"/>
        <end position="1492"/>
    </location>
</feature>
<keyword evidence="5" id="KW-0067">ATP-binding</keyword>
<feature type="domain" description="Helicase C-terminal" evidence="10">
    <location>
        <begin position="530"/>
        <end position="706"/>
    </location>
</feature>
<dbReference type="EMBL" id="CAJHJG010005733">
    <property type="protein sequence ID" value="CAD6952232.1"/>
    <property type="molecule type" value="Genomic_DNA"/>
</dbReference>
<feature type="domain" description="RNase III" evidence="8">
    <location>
        <begin position="1148"/>
        <end position="1288"/>
    </location>
</feature>
<reference evidence="12" key="3">
    <citation type="submission" date="2020-10" db="EMBL/GenBank/DDBJ databases">
        <authorList>
            <person name="Sedaghatjoo S."/>
        </authorList>
    </citation>
    <scope>NUCLEOTIDE SEQUENCE</scope>
    <source>
        <strain evidence="12">AZH3</strain>
    </source>
</reference>
<dbReference type="InterPro" id="IPR001650">
    <property type="entry name" value="Helicase_C-like"/>
</dbReference>
<dbReference type="Proteomes" id="UP000077671">
    <property type="component" value="Unassembled WGS sequence"/>
</dbReference>
<dbReference type="GO" id="GO:0031047">
    <property type="term" value="P:regulatory ncRNA-mediated gene silencing"/>
    <property type="evidence" value="ECO:0007669"/>
    <property type="project" value="UniProtKB-ARBA"/>
</dbReference>
<name>A0A177UNT7_9BASI</name>
<dbReference type="GO" id="GO:0004525">
    <property type="term" value="F:ribonuclease III activity"/>
    <property type="evidence" value="ECO:0007669"/>
    <property type="project" value="InterPro"/>
</dbReference>
<proteinExistence type="inferred from homology"/>
<evidence type="ECO:0000256" key="6">
    <source>
        <dbReference type="PROSITE-ProRule" id="PRU00657"/>
    </source>
</evidence>
<evidence type="ECO:0000313" key="15">
    <source>
        <dbReference type="Proteomes" id="UP000836402"/>
    </source>
</evidence>
<dbReference type="InterPro" id="IPR038248">
    <property type="entry name" value="Dicer_dimer_sf"/>
</dbReference>
<dbReference type="GO" id="GO:0004386">
    <property type="term" value="F:helicase activity"/>
    <property type="evidence" value="ECO:0007669"/>
    <property type="project" value="UniProtKB-KW"/>
</dbReference>
<keyword evidence="4" id="KW-0347">Helicase</keyword>
<dbReference type="PROSITE" id="PS50142">
    <property type="entry name" value="RNASE_3_2"/>
    <property type="match status" value="2"/>
</dbReference>
<dbReference type="InterPro" id="IPR027417">
    <property type="entry name" value="P-loop_NTPase"/>
</dbReference>
<protein>
    <recommendedName>
        <fullName evidence="16">Dicer-like protein 1</fullName>
    </recommendedName>
</protein>
<keyword evidence="2" id="KW-0547">Nucleotide-binding</keyword>
<dbReference type="SUPFAM" id="SSF52540">
    <property type="entry name" value="P-loop containing nucleoside triphosphate hydrolases"/>
    <property type="match status" value="1"/>
</dbReference>
<dbReference type="Pfam" id="PF00270">
    <property type="entry name" value="DEAD"/>
    <property type="match status" value="1"/>
</dbReference>
<dbReference type="Gene3D" id="3.40.50.300">
    <property type="entry name" value="P-loop containing nucleotide triphosphate hydrolases"/>
    <property type="match status" value="2"/>
</dbReference>
<dbReference type="PANTHER" id="PTHR14950">
    <property type="entry name" value="DICER-RELATED"/>
    <property type="match status" value="1"/>
</dbReference>
<evidence type="ECO:0000313" key="13">
    <source>
        <dbReference type="EMBL" id="KAE8264485.1"/>
    </source>
</evidence>
<evidence type="ECO:0000259" key="11">
    <source>
        <dbReference type="PROSITE" id="PS51327"/>
    </source>
</evidence>
<dbReference type="SMART" id="SM00490">
    <property type="entry name" value="HELICc"/>
    <property type="match status" value="1"/>
</dbReference>
<evidence type="ECO:0008006" key="16">
    <source>
        <dbReference type="Google" id="ProtNLM"/>
    </source>
</evidence>
<evidence type="ECO:0000313" key="14">
    <source>
        <dbReference type="Proteomes" id="UP000077671"/>
    </source>
</evidence>
<dbReference type="CDD" id="cd18034">
    <property type="entry name" value="DEXHc_dicer"/>
    <property type="match status" value="1"/>
</dbReference>
<feature type="compositionally biased region" description="Polar residues" evidence="7">
    <location>
        <begin position="25"/>
        <end position="35"/>
    </location>
</feature>
<dbReference type="PROSITE" id="PS51192">
    <property type="entry name" value="HELICASE_ATP_BIND_1"/>
    <property type="match status" value="1"/>
</dbReference>
<dbReference type="SMART" id="SM00535">
    <property type="entry name" value="RIBOc"/>
    <property type="match status" value="2"/>
</dbReference>
<dbReference type="InterPro" id="IPR014001">
    <property type="entry name" value="Helicase_ATP-bd"/>
</dbReference>